<dbReference type="SUPFAM" id="SSF49464">
    <property type="entry name" value="Carboxypeptidase regulatory domain-like"/>
    <property type="match status" value="1"/>
</dbReference>
<dbReference type="Proteomes" id="UP000029644">
    <property type="component" value="Unassembled WGS sequence"/>
</dbReference>
<protein>
    <submittedName>
        <fullName evidence="1">Sensor histidine kinase</fullName>
    </submittedName>
</protein>
<dbReference type="GO" id="GO:0016301">
    <property type="term" value="F:kinase activity"/>
    <property type="evidence" value="ECO:0007669"/>
    <property type="project" value="UniProtKB-KW"/>
</dbReference>
<dbReference type="AlphaFoldDB" id="A0A090VCI6"/>
<dbReference type="SUPFAM" id="SSF48452">
    <property type="entry name" value="TPR-like"/>
    <property type="match status" value="1"/>
</dbReference>
<keyword evidence="1" id="KW-0418">Kinase</keyword>
<dbReference type="EMBL" id="BBNQ01000006">
    <property type="protein sequence ID" value="GAL62466.1"/>
    <property type="molecule type" value="Genomic_DNA"/>
</dbReference>
<accession>A0A090VCI6</accession>
<sequence>MAQNNGGLNIQGERFTVRGSVIESDTRNPIPDVNIEVNGGGYATTDIMGDFRIEVRIGDELTIRYKDFETVYYTIKSNERIEVQVETNKKERTLSKYSKRLRSNPESFKSLIDSADVYLKKDARKSIQFISEALVETNSAKENGIAYESLGDIYFYWKQYDLAVSNYRISSKAPTVTKCL</sequence>
<evidence type="ECO:0000313" key="1">
    <source>
        <dbReference type="EMBL" id="GAL62466.1"/>
    </source>
</evidence>
<name>A0A090VCI6_9FLAO</name>
<gene>
    <name evidence="1" type="ORF">JCM19300_2519</name>
</gene>
<evidence type="ECO:0000313" key="2">
    <source>
        <dbReference type="Proteomes" id="UP000029644"/>
    </source>
</evidence>
<dbReference type="Gene3D" id="1.25.40.10">
    <property type="entry name" value="Tetratricopeptide repeat domain"/>
    <property type="match status" value="1"/>
</dbReference>
<organism evidence="1 2">
    <name type="scientific">Algibacter lectus</name>
    <dbReference type="NCBI Taxonomy" id="221126"/>
    <lineage>
        <taxon>Bacteria</taxon>
        <taxon>Pseudomonadati</taxon>
        <taxon>Bacteroidota</taxon>
        <taxon>Flavobacteriia</taxon>
        <taxon>Flavobacteriales</taxon>
        <taxon>Flavobacteriaceae</taxon>
        <taxon>Algibacter</taxon>
    </lineage>
</organism>
<keyword evidence="1" id="KW-0808">Transferase</keyword>
<dbReference type="InterPro" id="IPR011990">
    <property type="entry name" value="TPR-like_helical_dom_sf"/>
</dbReference>
<proteinExistence type="predicted"/>
<comment type="caution">
    <text evidence="1">The sequence shown here is derived from an EMBL/GenBank/DDBJ whole genome shotgun (WGS) entry which is preliminary data.</text>
</comment>
<dbReference type="InterPro" id="IPR008969">
    <property type="entry name" value="CarboxyPept-like_regulatory"/>
</dbReference>
<reference evidence="1 2" key="1">
    <citation type="journal article" date="2014" name="Genome Announc.">
        <title>Draft Genome Sequences of Marine Flavobacterium Algibacter lectus Strains SS8 and NR4.</title>
        <authorList>
            <person name="Takatani N."/>
            <person name="Nakanishi M."/>
            <person name="Meirelles P."/>
            <person name="Mino S."/>
            <person name="Suda W."/>
            <person name="Oshima K."/>
            <person name="Hattori M."/>
            <person name="Ohkuma M."/>
            <person name="Hosokawa M."/>
            <person name="Miyashita K."/>
            <person name="Thompson F.L."/>
            <person name="Niwa A."/>
            <person name="Sawabe T."/>
            <person name="Sawabe T."/>
        </authorList>
    </citation>
    <scope>NUCLEOTIDE SEQUENCE [LARGE SCALE GENOMIC DNA]</scope>
    <source>
        <strain evidence="1 2">JCM 19300</strain>
    </source>
</reference>